<evidence type="ECO:0000313" key="1">
    <source>
        <dbReference type="EMBL" id="KAI3858070.1"/>
    </source>
</evidence>
<name>A0AAD4S4P2_9MAGN</name>
<reference evidence="1" key="1">
    <citation type="submission" date="2022-04" db="EMBL/GenBank/DDBJ databases">
        <title>A functionally conserved STORR gene fusion in Papaver species that diverged 16.8 million years ago.</title>
        <authorList>
            <person name="Catania T."/>
        </authorList>
    </citation>
    <scope>NUCLEOTIDE SEQUENCE</scope>
    <source>
        <strain evidence="1">S-188037</strain>
    </source>
</reference>
<comment type="caution">
    <text evidence="1">The sequence shown here is derived from an EMBL/GenBank/DDBJ whole genome shotgun (WGS) entry which is preliminary data.</text>
</comment>
<dbReference type="EMBL" id="JAJJMB010014788">
    <property type="protein sequence ID" value="KAI3858070.1"/>
    <property type="molecule type" value="Genomic_DNA"/>
</dbReference>
<proteinExistence type="predicted"/>
<dbReference type="Proteomes" id="UP001202328">
    <property type="component" value="Unassembled WGS sequence"/>
</dbReference>
<sequence>MKVNFFLSQRGLKPFELAAVVGNPQGVEILFPVTSHIPSYDDWSINGTMKLVESKKFKKKMNRNSAEYFS</sequence>
<gene>
    <name evidence="1" type="ORF">MKW98_029544</name>
</gene>
<protein>
    <submittedName>
        <fullName evidence="1">Uncharacterized protein</fullName>
    </submittedName>
</protein>
<dbReference type="AlphaFoldDB" id="A0AAD4S4P2"/>
<evidence type="ECO:0000313" key="2">
    <source>
        <dbReference type="Proteomes" id="UP001202328"/>
    </source>
</evidence>
<organism evidence="1 2">
    <name type="scientific">Papaver atlanticum</name>
    <dbReference type="NCBI Taxonomy" id="357466"/>
    <lineage>
        <taxon>Eukaryota</taxon>
        <taxon>Viridiplantae</taxon>
        <taxon>Streptophyta</taxon>
        <taxon>Embryophyta</taxon>
        <taxon>Tracheophyta</taxon>
        <taxon>Spermatophyta</taxon>
        <taxon>Magnoliopsida</taxon>
        <taxon>Ranunculales</taxon>
        <taxon>Papaveraceae</taxon>
        <taxon>Papaveroideae</taxon>
        <taxon>Papaver</taxon>
    </lineage>
</organism>
<keyword evidence="2" id="KW-1185">Reference proteome</keyword>
<accession>A0AAD4S4P2</accession>